<reference evidence="16 17" key="1">
    <citation type="submission" date="2024-08" db="EMBL/GenBank/DDBJ databases">
        <title>The draft genome of Apodemus speciosus.</title>
        <authorList>
            <person name="Nabeshima K."/>
            <person name="Suzuki S."/>
            <person name="Onuma M."/>
        </authorList>
    </citation>
    <scope>NUCLEOTIDE SEQUENCE [LARGE SCALE GENOMIC DNA]</scope>
    <source>
        <strain evidence="16">IB14-021</strain>
    </source>
</reference>
<organism evidence="16 17">
    <name type="scientific">Apodemus speciosus</name>
    <name type="common">Large Japanese field mouse</name>
    <dbReference type="NCBI Taxonomy" id="105296"/>
    <lineage>
        <taxon>Eukaryota</taxon>
        <taxon>Metazoa</taxon>
        <taxon>Chordata</taxon>
        <taxon>Craniata</taxon>
        <taxon>Vertebrata</taxon>
        <taxon>Euteleostomi</taxon>
        <taxon>Mammalia</taxon>
        <taxon>Eutheria</taxon>
        <taxon>Euarchontoglires</taxon>
        <taxon>Glires</taxon>
        <taxon>Rodentia</taxon>
        <taxon>Myomorpha</taxon>
        <taxon>Muroidea</taxon>
        <taxon>Muridae</taxon>
        <taxon>Murinae</taxon>
        <taxon>Apodemus</taxon>
    </lineage>
</organism>
<evidence type="ECO:0000256" key="14">
    <source>
        <dbReference type="SAM" id="MobiDB-lite"/>
    </source>
</evidence>
<keyword evidence="7" id="KW-0732">Signal</keyword>
<keyword evidence="9" id="KW-0838">Vasoactive</keyword>
<dbReference type="InterPro" id="IPR046350">
    <property type="entry name" value="Cystatin_sf"/>
</dbReference>
<keyword evidence="13" id="KW-0395">Inflammatory response</keyword>
<feature type="compositionally biased region" description="Basic and acidic residues" evidence="14">
    <location>
        <begin position="436"/>
        <end position="451"/>
    </location>
</feature>
<feature type="region of interest" description="Disordered" evidence="14">
    <location>
        <begin position="388"/>
        <end position="462"/>
    </location>
</feature>
<dbReference type="CDD" id="cd00042">
    <property type="entry name" value="CY"/>
    <property type="match status" value="3"/>
</dbReference>
<name>A0ABQ0FLW2_APOSI</name>
<dbReference type="PRINTS" id="PR00334">
    <property type="entry name" value="KININOGEN"/>
</dbReference>
<feature type="compositionally biased region" description="Basic residues" evidence="14">
    <location>
        <begin position="484"/>
        <end position="500"/>
    </location>
</feature>
<evidence type="ECO:0000256" key="3">
    <source>
        <dbReference type="ARBA" id="ARBA00022525"/>
    </source>
</evidence>
<evidence type="ECO:0000256" key="11">
    <source>
        <dbReference type="ARBA" id="ARBA00023157"/>
    </source>
</evidence>
<sequence>MELKELLPSLTQEDDAQEIDCNDETVFKAVDTALKKYNAGLQSGNQFVLYRVTEGTKTDGSEEFYSFKYQIKEGNCSVQSGLNWQDCDFKDAEEAATGECKATLGKRGNKFSIAAQTCNITLGKGPVVTNEYHCVGCVHPISTDSPDLEPVLKHAIEHFNNNTDHSHLFALREVKSAHRQVVAGLNFDIVYSIVQTNCSKEHFPSLRGDCVSLPNGDDGECRGNAFVNIDNKIADFSQSCDLYPGHDLVEPLPKHCPGCPKDIPVDSPELKEAMGHSIAQLNAENNHTFYFKIDTVRKATSQVVAGVKYVIEFIARETKCSKESNKELTADCEVNRLGQSLNCNANVYMRPWENKVFPTVKCQPLQMTTMMRRPPGFSPFRVAEVQVTKEGRTVSPPNIAREQEERDPENEQGPTHGRGWLHEKQIKAKTHRGHEHGHDKGPLPPKRHDLGHGLQKPHGLGHGQQLKLHYLKHQREDSYDHTHTVGHGHGHGHGLGHGKHTNKDKINVKHTDQRTEHLVSSSEDSTTYTKRQGRTEGPTLNPPLAQPTVASYGFQDSDFTEGVEATTSPYDTEIHDDLIPDIHVQPDSLSFKLISDFPEASSHKCPGRPWKPLSWKDSLTETTEFSDFDLLDALS</sequence>
<dbReference type="PROSITE" id="PS51647">
    <property type="entry name" value="CYSTATIN_KININOGEN"/>
    <property type="match status" value="3"/>
</dbReference>
<evidence type="ECO:0000256" key="7">
    <source>
        <dbReference type="ARBA" id="ARBA00022729"/>
    </source>
</evidence>
<dbReference type="InterPro" id="IPR018073">
    <property type="entry name" value="Prot_inh_cystat_CS"/>
</dbReference>
<dbReference type="SMART" id="SM00043">
    <property type="entry name" value="CY"/>
    <property type="match status" value="3"/>
</dbReference>
<evidence type="ECO:0000313" key="17">
    <source>
        <dbReference type="Proteomes" id="UP001623349"/>
    </source>
</evidence>
<keyword evidence="5" id="KW-0356">Hemostasis</keyword>
<protein>
    <submittedName>
        <fullName evidence="16">Kininogen-1</fullName>
    </submittedName>
</protein>
<evidence type="ECO:0000256" key="13">
    <source>
        <dbReference type="ARBA" id="ARBA00023198"/>
    </source>
</evidence>
<evidence type="ECO:0000256" key="1">
    <source>
        <dbReference type="ARBA" id="ARBA00004239"/>
    </source>
</evidence>
<dbReference type="PROSITE" id="PS00287">
    <property type="entry name" value="CYSTATIN"/>
    <property type="match status" value="2"/>
</dbReference>
<evidence type="ECO:0000256" key="4">
    <source>
        <dbReference type="ARBA" id="ARBA00022690"/>
    </source>
</evidence>
<evidence type="ECO:0000256" key="2">
    <source>
        <dbReference type="ARBA" id="ARBA00022429"/>
    </source>
</evidence>
<feature type="region of interest" description="Disordered" evidence="14">
    <location>
        <begin position="480"/>
        <end position="547"/>
    </location>
</feature>
<keyword evidence="10" id="KW-0094">Blood coagulation</keyword>
<feature type="domain" description="Cystatin kininogen-type" evidence="15">
    <location>
        <begin position="265"/>
        <end position="368"/>
    </location>
</feature>
<feature type="domain" description="Cystatin kininogen-type" evidence="15">
    <location>
        <begin position="143"/>
        <end position="246"/>
    </location>
</feature>
<keyword evidence="6" id="KW-0789">Thiol protease inhibitor</keyword>
<dbReference type="PANTHER" id="PTHR13814">
    <property type="entry name" value="FETUIN"/>
    <property type="match status" value="1"/>
</dbReference>
<dbReference type="InterPro" id="IPR002395">
    <property type="entry name" value="Kininogen"/>
</dbReference>
<dbReference type="InterPro" id="IPR050735">
    <property type="entry name" value="Kininogen_Fetuin_HRG"/>
</dbReference>
<keyword evidence="3" id="KW-0964">Secreted</keyword>
<evidence type="ECO:0000256" key="9">
    <source>
        <dbReference type="ARBA" id="ARBA00022858"/>
    </source>
</evidence>
<dbReference type="InterPro" id="IPR000010">
    <property type="entry name" value="Cystatin_dom"/>
</dbReference>
<accession>A0ABQ0FLW2</accession>
<feature type="compositionally biased region" description="Basic and acidic residues" evidence="14">
    <location>
        <begin position="501"/>
        <end position="517"/>
    </location>
</feature>
<comment type="caution">
    <text evidence="16">The sequence shown here is derived from an EMBL/GenBank/DDBJ whole genome shotgun (WGS) entry which is preliminary data.</text>
</comment>
<keyword evidence="8" id="KW-0677">Repeat</keyword>
<dbReference type="Pfam" id="PF00031">
    <property type="entry name" value="Cystatin"/>
    <property type="match status" value="3"/>
</dbReference>
<comment type="subcellular location">
    <subcellularLocation>
        <location evidence="1">Secreted</location>
        <location evidence="1">Extracellular space</location>
    </subcellularLocation>
</comment>
<proteinExistence type="predicted"/>
<evidence type="ECO:0000256" key="6">
    <source>
        <dbReference type="ARBA" id="ARBA00022704"/>
    </source>
</evidence>
<evidence type="ECO:0000256" key="8">
    <source>
        <dbReference type="ARBA" id="ARBA00022737"/>
    </source>
</evidence>
<keyword evidence="4" id="KW-0646">Protease inhibitor</keyword>
<evidence type="ECO:0000313" key="16">
    <source>
        <dbReference type="EMBL" id="GAB1300145.1"/>
    </source>
</evidence>
<keyword evidence="2" id="KW-0840">Vasodilator</keyword>
<dbReference type="EMBL" id="BAAFST010000016">
    <property type="protein sequence ID" value="GAB1300145.1"/>
    <property type="molecule type" value="Genomic_DNA"/>
</dbReference>
<dbReference type="SUPFAM" id="SSF54403">
    <property type="entry name" value="Cystatin/monellin"/>
    <property type="match status" value="3"/>
</dbReference>
<dbReference type="PANTHER" id="PTHR13814:SF12">
    <property type="entry name" value="KININOGEN-1"/>
    <property type="match status" value="1"/>
</dbReference>
<keyword evidence="17" id="KW-1185">Reference proteome</keyword>
<gene>
    <name evidence="16" type="ORF">APTSU1_001538300</name>
</gene>
<evidence type="ECO:0000256" key="5">
    <source>
        <dbReference type="ARBA" id="ARBA00022696"/>
    </source>
</evidence>
<feature type="compositionally biased region" description="Polar residues" evidence="14">
    <location>
        <begin position="518"/>
        <end position="530"/>
    </location>
</feature>
<dbReference type="Gene3D" id="3.10.450.10">
    <property type="match status" value="3"/>
</dbReference>
<dbReference type="Proteomes" id="UP001623349">
    <property type="component" value="Unassembled WGS sequence"/>
</dbReference>
<evidence type="ECO:0000259" key="15">
    <source>
        <dbReference type="PROSITE" id="PS51647"/>
    </source>
</evidence>
<feature type="domain" description="Cystatin kininogen-type" evidence="15">
    <location>
        <begin position="21"/>
        <end position="124"/>
    </location>
</feature>
<keyword evidence="11" id="KW-1015">Disulfide bond</keyword>
<evidence type="ECO:0000256" key="10">
    <source>
        <dbReference type="ARBA" id="ARBA00023084"/>
    </source>
</evidence>
<evidence type="ECO:0000256" key="12">
    <source>
        <dbReference type="ARBA" id="ARBA00023180"/>
    </source>
</evidence>
<keyword evidence="12" id="KW-0325">Glycoprotein</keyword>
<dbReference type="InterPro" id="IPR027358">
    <property type="entry name" value="Kininogen-type_cystatin_dom"/>
</dbReference>